<dbReference type="Gene3D" id="3.10.180.10">
    <property type="entry name" value="2,3-Dihydroxybiphenyl 1,2-Dioxygenase, domain 1"/>
    <property type="match status" value="1"/>
</dbReference>
<sequence>MTVPAFNTVTWFQVGADAPEKARRFYGDMFGWKFAVNPDDDGYDLISYPGAGEPAGGIAYSADPSENHAMFLVLVEDVDAACAQTEKHGGKVAMPTVTTGNGLTFAYLEDPAGNRFGVFTPPAT</sequence>
<comment type="caution">
    <text evidence="2">The sequence shown here is derived from an EMBL/GenBank/DDBJ whole genome shotgun (WGS) entry which is preliminary data.</text>
</comment>
<evidence type="ECO:0000259" key="1">
    <source>
        <dbReference type="PROSITE" id="PS51819"/>
    </source>
</evidence>
<gene>
    <name evidence="2" type="ORF">D0T12_30700</name>
</gene>
<dbReference type="InterPro" id="IPR029068">
    <property type="entry name" value="Glyas_Bleomycin-R_OHBP_Dase"/>
</dbReference>
<feature type="domain" description="VOC" evidence="1">
    <location>
        <begin position="8"/>
        <end position="121"/>
    </location>
</feature>
<dbReference type="Pfam" id="PF00903">
    <property type="entry name" value="Glyoxalase"/>
    <property type="match status" value="1"/>
</dbReference>
<dbReference type="EMBL" id="QVNQ01000012">
    <property type="protein sequence ID" value="RFS81661.1"/>
    <property type="molecule type" value="Genomic_DNA"/>
</dbReference>
<accession>A0A372G8H5</accession>
<protein>
    <submittedName>
        <fullName evidence="2">VOC family protein</fullName>
    </submittedName>
</protein>
<reference evidence="2 3" key="1">
    <citation type="submission" date="2018-08" db="EMBL/GenBank/DDBJ databases">
        <title>Actinomadura spongicola sp. nov., isolated from marine sponge Leucetta chagosensis.</title>
        <authorList>
            <person name="Li L."/>
            <person name="Lin H.W."/>
        </authorList>
    </citation>
    <scope>NUCLEOTIDE SEQUENCE [LARGE SCALE GENOMIC DNA]</scope>
    <source>
        <strain evidence="2 3">LHW52907</strain>
    </source>
</reference>
<evidence type="ECO:0000313" key="2">
    <source>
        <dbReference type="EMBL" id="RFS81661.1"/>
    </source>
</evidence>
<dbReference type="CDD" id="cd07247">
    <property type="entry name" value="SgaA_N_like"/>
    <property type="match status" value="1"/>
</dbReference>
<keyword evidence="3" id="KW-1185">Reference proteome</keyword>
<evidence type="ECO:0000313" key="3">
    <source>
        <dbReference type="Proteomes" id="UP000262882"/>
    </source>
</evidence>
<dbReference type="InterPro" id="IPR052164">
    <property type="entry name" value="Anthracycline_SecMetBiosynth"/>
</dbReference>
<dbReference type="InterPro" id="IPR004360">
    <property type="entry name" value="Glyas_Fos-R_dOase_dom"/>
</dbReference>
<dbReference type="Proteomes" id="UP000262882">
    <property type="component" value="Unassembled WGS sequence"/>
</dbReference>
<dbReference type="RefSeq" id="WP_117404057.1">
    <property type="nucleotide sequence ID" value="NZ_QVNQ01000012.1"/>
</dbReference>
<proteinExistence type="predicted"/>
<organism evidence="2 3">
    <name type="scientific">Actinomadura spongiicola</name>
    <dbReference type="NCBI Taxonomy" id="2303421"/>
    <lineage>
        <taxon>Bacteria</taxon>
        <taxon>Bacillati</taxon>
        <taxon>Actinomycetota</taxon>
        <taxon>Actinomycetes</taxon>
        <taxon>Streptosporangiales</taxon>
        <taxon>Thermomonosporaceae</taxon>
        <taxon>Actinomadura</taxon>
    </lineage>
</organism>
<dbReference type="AlphaFoldDB" id="A0A372G8H5"/>
<dbReference type="PANTHER" id="PTHR33993">
    <property type="entry name" value="GLYOXALASE-RELATED"/>
    <property type="match status" value="1"/>
</dbReference>
<dbReference type="OrthoDB" id="9793039at2"/>
<dbReference type="PROSITE" id="PS51819">
    <property type="entry name" value="VOC"/>
    <property type="match status" value="1"/>
</dbReference>
<dbReference type="SUPFAM" id="SSF54593">
    <property type="entry name" value="Glyoxalase/Bleomycin resistance protein/Dihydroxybiphenyl dioxygenase"/>
    <property type="match status" value="1"/>
</dbReference>
<name>A0A372G8H5_9ACTN</name>
<dbReference type="InterPro" id="IPR037523">
    <property type="entry name" value="VOC_core"/>
</dbReference>